<dbReference type="Pfam" id="PF05488">
    <property type="entry name" value="PAAR_motif"/>
    <property type="match status" value="1"/>
</dbReference>
<dbReference type="Proteomes" id="UP001589773">
    <property type="component" value="Unassembled WGS sequence"/>
</dbReference>
<comment type="caution">
    <text evidence="1">The sequence shown here is derived from an EMBL/GenBank/DDBJ whole genome shotgun (WGS) entry which is preliminary data.</text>
</comment>
<evidence type="ECO:0000313" key="2">
    <source>
        <dbReference type="Proteomes" id="UP001589773"/>
    </source>
</evidence>
<keyword evidence="2" id="KW-1185">Reference proteome</keyword>
<proteinExistence type="predicted"/>
<name>A0ABV6FF55_9BURK</name>
<reference evidence="1 2" key="1">
    <citation type="submission" date="2024-09" db="EMBL/GenBank/DDBJ databases">
        <authorList>
            <person name="Sun Q."/>
            <person name="Mori K."/>
        </authorList>
    </citation>
    <scope>NUCLEOTIDE SEQUENCE [LARGE SCALE GENOMIC DNA]</scope>
    <source>
        <strain evidence="1 2">CCM 7792</strain>
    </source>
</reference>
<dbReference type="InterPro" id="IPR008727">
    <property type="entry name" value="PAAR_motif"/>
</dbReference>
<gene>
    <name evidence="1" type="ORF">ACFFJK_08660</name>
</gene>
<sequence>MRNVIRLGDATSHGGKVVSSSATHFKIHGVPVACVGDACSCPIPGHSECTIATGSPHHLINGKQLAFDGLAAVRSSFPVSGSSVRRNRGRTRSSVGTISLVAAKGPPRPRGLSSQTNAGLASFSTWMQPSRPFSVHTHRAVAVRQSQG</sequence>
<dbReference type="CDD" id="cd14744">
    <property type="entry name" value="PAAR_CT_2"/>
    <property type="match status" value="1"/>
</dbReference>
<organism evidence="1 2">
    <name type="scientific">Massilia consociata</name>
    <dbReference type="NCBI Taxonomy" id="760117"/>
    <lineage>
        <taxon>Bacteria</taxon>
        <taxon>Pseudomonadati</taxon>
        <taxon>Pseudomonadota</taxon>
        <taxon>Betaproteobacteria</taxon>
        <taxon>Burkholderiales</taxon>
        <taxon>Oxalobacteraceae</taxon>
        <taxon>Telluria group</taxon>
        <taxon>Massilia</taxon>
    </lineage>
</organism>
<protein>
    <submittedName>
        <fullName evidence="1">PAAR domain-containing protein</fullName>
    </submittedName>
</protein>
<dbReference type="RefSeq" id="WP_379678775.1">
    <property type="nucleotide sequence ID" value="NZ_JBHLWP010000009.1"/>
</dbReference>
<accession>A0ABV6FF55</accession>
<dbReference type="Gene3D" id="2.60.200.60">
    <property type="match status" value="1"/>
</dbReference>
<dbReference type="EMBL" id="JBHLWP010000009">
    <property type="protein sequence ID" value="MFC0251957.1"/>
    <property type="molecule type" value="Genomic_DNA"/>
</dbReference>
<evidence type="ECO:0000313" key="1">
    <source>
        <dbReference type="EMBL" id="MFC0251957.1"/>
    </source>
</evidence>